<gene>
    <name evidence="2" type="ORF">KMW28_01065</name>
</gene>
<dbReference type="Proteomes" id="UP000678679">
    <property type="component" value="Chromosome 1"/>
</dbReference>
<proteinExistence type="predicted"/>
<keyword evidence="1" id="KW-0812">Transmembrane</keyword>
<evidence type="ECO:0000256" key="1">
    <source>
        <dbReference type="SAM" id="Phobius"/>
    </source>
</evidence>
<accession>A0AAX1N3T9</accession>
<evidence type="ECO:0000313" key="2">
    <source>
        <dbReference type="EMBL" id="QWG02204.1"/>
    </source>
</evidence>
<dbReference type="EMBL" id="CP076132">
    <property type="protein sequence ID" value="QWG02204.1"/>
    <property type="molecule type" value="Genomic_DNA"/>
</dbReference>
<organism evidence="2 3">
    <name type="scientific">Flammeovirga yaeyamensis</name>
    <dbReference type="NCBI Taxonomy" id="367791"/>
    <lineage>
        <taxon>Bacteria</taxon>
        <taxon>Pseudomonadati</taxon>
        <taxon>Bacteroidota</taxon>
        <taxon>Cytophagia</taxon>
        <taxon>Cytophagales</taxon>
        <taxon>Flammeovirgaceae</taxon>
        <taxon>Flammeovirga</taxon>
    </lineage>
</organism>
<name>A0AAX1N3T9_9BACT</name>
<dbReference type="AlphaFoldDB" id="A0AAX1N3T9"/>
<feature type="transmembrane region" description="Helical" evidence="1">
    <location>
        <begin position="89"/>
        <end position="108"/>
    </location>
</feature>
<sequence>MSEHSTYRPEDQFDDSNMQSQVKPSHYYYSYSYLYKWINIKENEDKVFHLGEDHFIKMTTIFFELNLSSTRRKFERRYIQKLSITRKKLIIPLLTGGILGPIIFLASLSGVVNAFTGFSIFLACAFLFYYGFTGNYQIEVSQKNGVQNQFFVDANGPDLQKFINRCQVDILQRNRF</sequence>
<keyword evidence="3" id="KW-1185">Reference proteome</keyword>
<evidence type="ECO:0000313" key="3">
    <source>
        <dbReference type="Proteomes" id="UP000678679"/>
    </source>
</evidence>
<reference evidence="2 3" key="1">
    <citation type="submission" date="2021-05" db="EMBL/GenBank/DDBJ databases">
        <title>Comparative genomic studies on the polysaccharide-degrading batcterial strains of the Flammeovirga genus.</title>
        <authorList>
            <person name="Zewei F."/>
            <person name="Zheng Z."/>
            <person name="Yu L."/>
            <person name="Ruyue G."/>
            <person name="Yanhong M."/>
            <person name="Yuanyuan C."/>
            <person name="Jingyan G."/>
            <person name="Wenjun H."/>
        </authorList>
    </citation>
    <scope>NUCLEOTIDE SEQUENCE [LARGE SCALE GENOMIC DNA]</scope>
    <source>
        <strain evidence="2 3">NBRC:100898</strain>
    </source>
</reference>
<keyword evidence="1" id="KW-0472">Membrane</keyword>
<protein>
    <submittedName>
        <fullName evidence="2">Uncharacterized protein</fullName>
    </submittedName>
</protein>
<dbReference type="KEGG" id="fya:KMW28_01065"/>
<dbReference type="RefSeq" id="WP_169664847.1">
    <property type="nucleotide sequence ID" value="NZ_CP076132.1"/>
</dbReference>
<feature type="transmembrane region" description="Helical" evidence="1">
    <location>
        <begin position="114"/>
        <end position="132"/>
    </location>
</feature>
<keyword evidence="1" id="KW-1133">Transmembrane helix</keyword>